<proteinExistence type="predicted"/>
<dbReference type="EMBL" id="AMZH03002384">
    <property type="protein sequence ID" value="RRT75772.1"/>
    <property type="molecule type" value="Genomic_DNA"/>
</dbReference>
<accession>A0A427AI03</accession>
<evidence type="ECO:0000256" key="1">
    <source>
        <dbReference type="SAM" id="MobiDB-lite"/>
    </source>
</evidence>
<dbReference type="AlphaFoldDB" id="A0A427AI03"/>
<evidence type="ECO:0000313" key="3">
    <source>
        <dbReference type="Proteomes" id="UP000287651"/>
    </source>
</evidence>
<feature type="region of interest" description="Disordered" evidence="1">
    <location>
        <begin position="128"/>
        <end position="170"/>
    </location>
</feature>
<comment type="caution">
    <text evidence="2">The sequence shown here is derived from an EMBL/GenBank/DDBJ whole genome shotgun (WGS) entry which is preliminary data.</text>
</comment>
<protein>
    <submittedName>
        <fullName evidence="2">Uncharacterized protein</fullName>
    </submittedName>
</protein>
<sequence length="337" mass="37779">MDVRRSSVLAHEAYDLRGTSIATTQSMQFTYFLGPGQRPFHPCPERFSISTDTLEVGLRFPLHPIIEECLGWVKVVTTSPLGQHELDARQSQSRRGMLGYHLFNSNCGPDASTMCRVLFTIRGAGDPCRRGNKEAVIRSERSARAKDKGPAGPTEETLTPSPKPRSVRELCSTRPGVDDRDYHAIRMSSLPKRAPDAPLEMDLTPLTYREGIWLDGEASTKYIRATQIPKLASDLYTLSSKVLMDGAVKAMVLDALQADLPRQAIEDNKKYFRFEMGLVRMGWVSLEYGYQLVLVWLRARHPGVEIEEDPFTLLPEDASVPMADEQLFNDSPPPPEE</sequence>
<dbReference type="Proteomes" id="UP000287651">
    <property type="component" value="Unassembled WGS sequence"/>
</dbReference>
<reference evidence="2 3" key="1">
    <citation type="journal article" date="2014" name="Agronomy (Basel)">
        <title>A Draft Genome Sequence for Ensete ventricosum, the Drought-Tolerant Tree Against Hunger.</title>
        <authorList>
            <person name="Harrison J."/>
            <person name="Moore K.A."/>
            <person name="Paszkiewicz K."/>
            <person name="Jones T."/>
            <person name="Grant M."/>
            <person name="Ambacheew D."/>
            <person name="Muzemil S."/>
            <person name="Studholme D.J."/>
        </authorList>
    </citation>
    <scope>NUCLEOTIDE SEQUENCE [LARGE SCALE GENOMIC DNA]</scope>
</reference>
<gene>
    <name evidence="2" type="ORF">B296_00005907</name>
</gene>
<organism evidence="2 3">
    <name type="scientific">Ensete ventricosum</name>
    <name type="common">Abyssinian banana</name>
    <name type="synonym">Musa ensete</name>
    <dbReference type="NCBI Taxonomy" id="4639"/>
    <lineage>
        <taxon>Eukaryota</taxon>
        <taxon>Viridiplantae</taxon>
        <taxon>Streptophyta</taxon>
        <taxon>Embryophyta</taxon>
        <taxon>Tracheophyta</taxon>
        <taxon>Spermatophyta</taxon>
        <taxon>Magnoliopsida</taxon>
        <taxon>Liliopsida</taxon>
        <taxon>Zingiberales</taxon>
        <taxon>Musaceae</taxon>
        <taxon>Ensete</taxon>
    </lineage>
</organism>
<evidence type="ECO:0000313" key="2">
    <source>
        <dbReference type="EMBL" id="RRT75772.1"/>
    </source>
</evidence>
<feature type="compositionally biased region" description="Basic and acidic residues" evidence="1">
    <location>
        <begin position="128"/>
        <end position="149"/>
    </location>
</feature>
<name>A0A427AI03_ENSVE</name>